<evidence type="ECO:0000313" key="1">
    <source>
        <dbReference type="EMBL" id="PAV20075.1"/>
    </source>
</evidence>
<proteinExistence type="predicted"/>
<sequence>MVHILPAQLSSHSSSEIRKNSDTGIYYFQFGSVDVSQRQCLFIREMCNNTKFLETFNKLLHIFYDKAYVEPTIDNNRS</sequence>
<gene>
    <name evidence="1" type="ORF">PNOK_0500900</name>
</gene>
<comment type="caution">
    <text evidence="1">The sequence shown here is derived from an EMBL/GenBank/DDBJ whole genome shotgun (WGS) entry which is preliminary data.</text>
</comment>
<dbReference type="InParanoid" id="A0A286UKU4"/>
<accession>A0A286UKU4</accession>
<evidence type="ECO:0000313" key="2">
    <source>
        <dbReference type="Proteomes" id="UP000217199"/>
    </source>
</evidence>
<organism evidence="1 2">
    <name type="scientific">Pyrrhoderma noxium</name>
    <dbReference type="NCBI Taxonomy" id="2282107"/>
    <lineage>
        <taxon>Eukaryota</taxon>
        <taxon>Fungi</taxon>
        <taxon>Dikarya</taxon>
        <taxon>Basidiomycota</taxon>
        <taxon>Agaricomycotina</taxon>
        <taxon>Agaricomycetes</taxon>
        <taxon>Hymenochaetales</taxon>
        <taxon>Hymenochaetaceae</taxon>
        <taxon>Pyrrhoderma</taxon>
    </lineage>
</organism>
<name>A0A286UKU4_9AGAM</name>
<protein>
    <submittedName>
        <fullName evidence="1">Uncharacterized protein</fullName>
    </submittedName>
</protein>
<dbReference type="EMBL" id="NBII01000004">
    <property type="protein sequence ID" value="PAV20075.1"/>
    <property type="molecule type" value="Genomic_DNA"/>
</dbReference>
<dbReference type="AlphaFoldDB" id="A0A286UKU4"/>
<reference evidence="1 2" key="1">
    <citation type="journal article" date="2017" name="Mol. Ecol.">
        <title>Comparative and population genomic landscape of Phellinus noxius: A hypervariable fungus causing root rot in trees.</title>
        <authorList>
            <person name="Chung C.L."/>
            <person name="Lee T.J."/>
            <person name="Akiba M."/>
            <person name="Lee H.H."/>
            <person name="Kuo T.H."/>
            <person name="Liu D."/>
            <person name="Ke H.M."/>
            <person name="Yokoi T."/>
            <person name="Roa M.B."/>
            <person name="Lu M.J."/>
            <person name="Chang Y.Y."/>
            <person name="Ann P.J."/>
            <person name="Tsai J.N."/>
            <person name="Chen C.Y."/>
            <person name="Tzean S.S."/>
            <person name="Ota Y."/>
            <person name="Hattori T."/>
            <person name="Sahashi N."/>
            <person name="Liou R.F."/>
            <person name="Kikuchi T."/>
            <person name="Tsai I.J."/>
        </authorList>
    </citation>
    <scope>NUCLEOTIDE SEQUENCE [LARGE SCALE GENOMIC DNA]</scope>
    <source>
        <strain evidence="1 2">FFPRI411160</strain>
    </source>
</reference>
<keyword evidence="2" id="KW-1185">Reference proteome</keyword>
<dbReference type="Proteomes" id="UP000217199">
    <property type="component" value="Unassembled WGS sequence"/>
</dbReference>